<organism evidence="4 5">
    <name type="scientific">Desmonostoc muscorum LEGE 12446</name>
    <dbReference type="NCBI Taxonomy" id="1828758"/>
    <lineage>
        <taxon>Bacteria</taxon>
        <taxon>Bacillati</taxon>
        <taxon>Cyanobacteriota</taxon>
        <taxon>Cyanophyceae</taxon>
        <taxon>Nostocales</taxon>
        <taxon>Nostocaceae</taxon>
        <taxon>Desmonostoc</taxon>
    </lineage>
</organism>
<evidence type="ECO:0000256" key="1">
    <source>
        <dbReference type="ARBA" id="ARBA00006484"/>
    </source>
</evidence>
<dbReference type="PANTHER" id="PTHR42879">
    <property type="entry name" value="3-OXOACYL-(ACYL-CARRIER-PROTEIN) REDUCTASE"/>
    <property type="match status" value="1"/>
</dbReference>
<dbReference type="Pfam" id="PF13561">
    <property type="entry name" value="adh_short_C2"/>
    <property type="match status" value="1"/>
</dbReference>
<evidence type="ECO:0000259" key="3">
    <source>
        <dbReference type="SMART" id="SM00822"/>
    </source>
</evidence>
<dbReference type="GO" id="GO:0016491">
    <property type="term" value="F:oxidoreductase activity"/>
    <property type="evidence" value="ECO:0007669"/>
    <property type="project" value="UniProtKB-KW"/>
</dbReference>
<evidence type="ECO:0000256" key="2">
    <source>
        <dbReference type="ARBA" id="ARBA00023002"/>
    </source>
</evidence>
<sequence>MTLPEFSLDGKIALVTGGGRGLGLEISKALASAGAFVLVNGRNHETLNRAVAAVSAIGGSALPLQLDIRDEAAVKKAFSEIRETYGHLDILINNVGMRDRRGFFEFEMDAVRRLIDANLVASFNLCQEAARLMIENGDGKIINITSIAGPIASAGDAVYTAAKGGLEALTRALAAELGMFGITVNAVAPGFFATESNADVVADKEIAAWLEKRTSLGRWGYPQEIAGAVVFFASPAASYVTGQILAVDGGYLAHF</sequence>
<keyword evidence="2" id="KW-0560">Oxidoreductase</keyword>
<dbReference type="RefSeq" id="WP_193920714.1">
    <property type="nucleotide sequence ID" value="NZ_JADEXS020000001.1"/>
</dbReference>
<evidence type="ECO:0000313" key="5">
    <source>
        <dbReference type="Proteomes" id="UP000622533"/>
    </source>
</evidence>
<dbReference type="InterPro" id="IPR020904">
    <property type="entry name" value="Sc_DH/Rdtase_CS"/>
</dbReference>
<evidence type="ECO:0000313" key="4">
    <source>
        <dbReference type="EMBL" id="MBE9025594.1"/>
    </source>
</evidence>
<dbReference type="InterPro" id="IPR036291">
    <property type="entry name" value="NAD(P)-bd_dom_sf"/>
</dbReference>
<dbReference type="PROSITE" id="PS00061">
    <property type="entry name" value="ADH_SHORT"/>
    <property type="match status" value="1"/>
</dbReference>
<protein>
    <submittedName>
        <fullName evidence="4">SDR family oxidoreductase</fullName>
    </submittedName>
</protein>
<dbReference type="Proteomes" id="UP000622533">
    <property type="component" value="Unassembled WGS sequence"/>
</dbReference>
<comment type="similarity">
    <text evidence="1">Belongs to the short-chain dehydrogenases/reductases (SDR) family.</text>
</comment>
<keyword evidence="5" id="KW-1185">Reference proteome</keyword>
<comment type="caution">
    <text evidence="4">The sequence shown here is derived from an EMBL/GenBank/DDBJ whole genome shotgun (WGS) entry which is preliminary data.</text>
</comment>
<dbReference type="SUPFAM" id="SSF51735">
    <property type="entry name" value="NAD(P)-binding Rossmann-fold domains"/>
    <property type="match status" value="1"/>
</dbReference>
<dbReference type="PRINTS" id="PR00081">
    <property type="entry name" value="GDHRDH"/>
</dbReference>
<feature type="domain" description="Ketoreductase" evidence="3">
    <location>
        <begin position="11"/>
        <end position="190"/>
    </location>
</feature>
<dbReference type="InterPro" id="IPR002347">
    <property type="entry name" value="SDR_fam"/>
</dbReference>
<name>A0A8J7A0J5_DESMC</name>
<dbReference type="InterPro" id="IPR057326">
    <property type="entry name" value="KR_dom"/>
</dbReference>
<dbReference type="GO" id="GO:0032787">
    <property type="term" value="P:monocarboxylic acid metabolic process"/>
    <property type="evidence" value="ECO:0007669"/>
    <property type="project" value="UniProtKB-ARBA"/>
</dbReference>
<dbReference type="PANTHER" id="PTHR42879:SF2">
    <property type="entry name" value="3-OXOACYL-[ACYL-CARRIER-PROTEIN] REDUCTASE FABG"/>
    <property type="match status" value="1"/>
</dbReference>
<dbReference type="NCBIfam" id="NF005559">
    <property type="entry name" value="PRK07231.1"/>
    <property type="match status" value="1"/>
</dbReference>
<dbReference type="FunFam" id="3.40.50.720:FF:000084">
    <property type="entry name" value="Short-chain dehydrogenase reductase"/>
    <property type="match status" value="1"/>
</dbReference>
<dbReference type="EMBL" id="JADEXS010000442">
    <property type="protein sequence ID" value="MBE9025594.1"/>
    <property type="molecule type" value="Genomic_DNA"/>
</dbReference>
<gene>
    <name evidence="4" type="ORF">IQ276_25165</name>
</gene>
<dbReference type="PRINTS" id="PR00080">
    <property type="entry name" value="SDRFAMILY"/>
</dbReference>
<dbReference type="InterPro" id="IPR050259">
    <property type="entry name" value="SDR"/>
</dbReference>
<dbReference type="SMART" id="SM00822">
    <property type="entry name" value="PKS_KR"/>
    <property type="match status" value="1"/>
</dbReference>
<accession>A0A8J7A0J5</accession>
<reference evidence="4" key="1">
    <citation type="submission" date="2020-10" db="EMBL/GenBank/DDBJ databases">
        <authorList>
            <person name="Castelo-Branco R."/>
            <person name="Eusebio N."/>
            <person name="Adriana R."/>
            <person name="Vieira A."/>
            <person name="Brugerolle De Fraissinette N."/>
            <person name="Rezende De Castro R."/>
            <person name="Schneider M.P."/>
            <person name="Vasconcelos V."/>
            <person name="Leao P.N."/>
        </authorList>
    </citation>
    <scope>NUCLEOTIDE SEQUENCE</scope>
    <source>
        <strain evidence="4">LEGE 12446</strain>
    </source>
</reference>
<dbReference type="Gene3D" id="3.40.50.720">
    <property type="entry name" value="NAD(P)-binding Rossmann-like Domain"/>
    <property type="match status" value="1"/>
</dbReference>
<dbReference type="NCBIfam" id="NF004778">
    <property type="entry name" value="PRK06124.1"/>
    <property type="match status" value="1"/>
</dbReference>
<proteinExistence type="inferred from homology"/>
<dbReference type="AlphaFoldDB" id="A0A8J7A0J5"/>